<dbReference type="PANTHER" id="PTHR30419">
    <property type="entry name" value="HTH-TYPE TRANSCRIPTIONAL REGULATOR YBHD"/>
    <property type="match status" value="1"/>
</dbReference>
<evidence type="ECO:0000256" key="3">
    <source>
        <dbReference type="ARBA" id="ARBA00023125"/>
    </source>
</evidence>
<gene>
    <name evidence="6" type="ORF">J2W36_001825</name>
</gene>
<dbReference type="InterPro" id="IPR000847">
    <property type="entry name" value="LysR_HTH_N"/>
</dbReference>
<evidence type="ECO:0000313" key="6">
    <source>
        <dbReference type="EMBL" id="MDP9899574.1"/>
    </source>
</evidence>
<keyword evidence="2" id="KW-0805">Transcription regulation</keyword>
<evidence type="ECO:0000256" key="2">
    <source>
        <dbReference type="ARBA" id="ARBA00023015"/>
    </source>
</evidence>
<feature type="domain" description="HTH lysR-type" evidence="5">
    <location>
        <begin position="7"/>
        <end position="64"/>
    </location>
</feature>
<keyword evidence="7" id="KW-1185">Reference proteome</keyword>
<dbReference type="SUPFAM" id="SSF46785">
    <property type="entry name" value="Winged helix' DNA-binding domain"/>
    <property type="match status" value="1"/>
</dbReference>
<dbReference type="InterPro" id="IPR036388">
    <property type="entry name" value="WH-like_DNA-bd_sf"/>
</dbReference>
<dbReference type="RefSeq" id="WP_307689392.1">
    <property type="nucleotide sequence ID" value="NZ_JAUSRO010000005.1"/>
</dbReference>
<accession>A0ABT9S5E4</accession>
<dbReference type="Gene3D" id="3.40.190.290">
    <property type="match status" value="1"/>
</dbReference>
<dbReference type="PRINTS" id="PR00039">
    <property type="entry name" value="HTHLYSR"/>
</dbReference>
<reference evidence="6 7" key="1">
    <citation type="submission" date="2023-07" db="EMBL/GenBank/DDBJ databases">
        <title>Sorghum-associated microbial communities from plants grown in Nebraska, USA.</title>
        <authorList>
            <person name="Schachtman D."/>
        </authorList>
    </citation>
    <scope>NUCLEOTIDE SEQUENCE [LARGE SCALE GENOMIC DNA]</scope>
    <source>
        <strain evidence="6 7">DS1607</strain>
    </source>
</reference>
<sequence>MDWTHRLRLRHLQLLLSLAQTGNMSHSAQLLNTAQPALSKWLRELEEDIGVPLFQRHARGLRPTPEGEALIAHARRIEAHLDTARDDMHARREGGSGLVAVGTSGASASDVVPMAVLRLLSWVPRAQIRLTENTMNLLMQQLANGELDVVVGRSAPELHDARIQSERLYMEPIHLVARAQHPLFLQEAAPDWDALMAYRWLVWPRGTPIRTALESALATAGHAMPRDHVESNSVTINLTLLNHSDMIGMASHRAALRFTQMGAMRVLPVPLSGFGSVSMYWRADAADRTAVARTLDALREVAQPAAA</sequence>
<name>A0ABT9S5E4_9BURK</name>
<dbReference type="EMBL" id="JAUSRO010000005">
    <property type="protein sequence ID" value="MDP9899574.1"/>
    <property type="molecule type" value="Genomic_DNA"/>
</dbReference>
<evidence type="ECO:0000256" key="4">
    <source>
        <dbReference type="ARBA" id="ARBA00023163"/>
    </source>
</evidence>
<dbReference type="PROSITE" id="PS50931">
    <property type="entry name" value="HTH_LYSR"/>
    <property type="match status" value="1"/>
</dbReference>
<dbReference type="Pfam" id="PF00126">
    <property type="entry name" value="HTH_1"/>
    <property type="match status" value="1"/>
</dbReference>
<dbReference type="PANTHER" id="PTHR30419:SF8">
    <property type="entry name" value="NITROGEN ASSIMILATION TRANSCRIPTIONAL ACTIVATOR-RELATED"/>
    <property type="match status" value="1"/>
</dbReference>
<evidence type="ECO:0000313" key="7">
    <source>
        <dbReference type="Proteomes" id="UP001226867"/>
    </source>
</evidence>
<dbReference type="Proteomes" id="UP001226867">
    <property type="component" value="Unassembled WGS sequence"/>
</dbReference>
<proteinExistence type="inferred from homology"/>
<dbReference type="GO" id="GO:0003677">
    <property type="term" value="F:DNA binding"/>
    <property type="evidence" value="ECO:0007669"/>
    <property type="project" value="UniProtKB-KW"/>
</dbReference>
<comment type="caution">
    <text evidence="6">The sequence shown here is derived from an EMBL/GenBank/DDBJ whole genome shotgun (WGS) entry which is preliminary data.</text>
</comment>
<dbReference type="Pfam" id="PF03466">
    <property type="entry name" value="LysR_substrate"/>
    <property type="match status" value="1"/>
</dbReference>
<dbReference type="InterPro" id="IPR050950">
    <property type="entry name" value="HTH-type_LysR_regulators"/>
</dbReference>
<keyword evidence="4" id="KW-0804">Transcription</keyword>
<protein>
    <submittedName>
        <fullName evidence="6">DNA-binding transcriptional LysR family regulator</fullName>
    </submittedName>
</protein>
<dbReference type="InterPro" id="IPR005119">
    <property type="entry name" value="LysR_subst-bd"/>
</dbReference>
<keyword evidence="3 6" id="KW-0238">DNA-binding</keyword>
<dbReference type="InterPro" id="IPR036390">
    <property type="entry name" value="WH_DNA-bd_sf"/>
</dbReference>
<comment type="similarity">
    <text evidence="1">Belongs to the LysR transcriptional regulatory family.</text>
</comment>
<organism evidence="6 7">
    <name type="scientific">Variovorax ginsengisoli</name>
    <dbReference type="NCBI Taxonomy" id="363844"/>
    <lineage>
        <taxon>Bacteria</taxon>
        <taxon>Pseudomonadati</taxon>
        <taxon>Pseudomonadota</taxon>
        <taxon>Betaproteobacteria</taxon>
        <taxon>Burkholderiales</taxon>
        <taxon>Comamonadaceae</taxon>
        <taxon>Variovorax</taxon>
    </lineage>
</organism>
<dbReference type="SUPFAM" id="SSF53850">
    <property type="entry name" value="Periplasmic binding protein-like II"/>
    <property type="match status" value="1"/>
</dbReference>
<dbReference type="Gene3D" id="1.10.10.10">
    <property type="entry name" value="Winged helix-like DNA-binding domain superfamily/Winged helix DNA-binding domain"/>
    <property type="match status" value="1"/>
</dbReference>
<evidence type="ECO:0000256" key="1">
    <source>
        <dbReference type="ARBA" id="ARBA00009437"/>
    </source>
</evidence>
<evidence type="ECO:0000259" key="5">
    <source>
        <dbReference type="PROSITE" id="PS50931"/>
    </source>
</evidence>